<reference evidence="5 6" key="1">
    <citation type="journal article" date="2015" name="Fungal Genet. Biol.">
        <title>Evolution of novel wood decay mechanisms in Agaricales revealed by the genome sequences of Fistulina hepatica and Cylindrobasidium torrendii.</title>
        <authorList>
            <person name="Floudas D."/>
            <person name="Held B.W."/>
            <person name="Riley R."/>
            <person name="Nagy L.G."/>
            <person name="Koehler G."/>
            <person name="Ransdell A.S."/>
            <person name="Younus H."/>
            <person name="Chow J."/>
            <person name="Chiniquy J."/>
            <person name="Lipzen A."/>
            <person name="Tritt A."/>
            <person name="Sun H."/>
            <person name="Haridas S."/>
            <person name="LaButti K."/>
            <person name="Ohm R.A."/>
            <person name="Kues U."/>
            <person name="Blanchette R.A."/>
            <person name="Grigoriev I.V."/>
            <person name="Minto R.E."/>
            <person name="Hibbett D.S."/>
        </authorList>
    </citation>
    <scope>NUCLEOTIDE SEQUENCE [LARGE SCALE GENOMIC DNA]</scope>
    <source>
        <strain evidence="5 6">FP15055 ss-10</strain>
    </source>
</reference>
<evidence type="ECO:0000256" key="4">
    <source>
        <dbReference type="ARBA" id="ARBA00023242"/>
    </source>
</evidence>
<dbReference type="PANTHER" id="PTHR13026">
    <property type="entry name" value="NNP-1 PROTEIN NOVEL NUCLEAR PROTEIN 1 NOP52"/>
    <property type="match status" value="1"/>
</dbReference>
<dbReference type="InterPro" id="IPR010301">
    <property type="entry name" value="RRP1"/>
</dbReference>
<dbReference type="OrthoDB" id="2019504at2759"/>
<sequence length="305" mass="34566">MAAPPLGKYFASTEKTVRDKAIKQLSEFLSDSDNVLPPSEIAKLWKGIFYCFWMSDKPLVQQALASELAELIITITSPSASLAFLDGFWQCHVREWGGIDRLRLDKYLMLVRRFVNATFRFLIREGWSKDAVEEYNDILSKEGGPLHNTPKTPISLQYHFCDIYMEELGKALAKSDSKPVPVCTLLSPFILLAARTPKAPTYARIENVFLRPVLSELSPEQDEDEQPRAKRVRLDQSVSDSAYSQVLSNACGECKESSKPLEKGVLRVQLLRRIFAKASEPETQAASRRRFYALYNEMGSDLDDE</sequence>
<dbReference type="GO" id="GO:0006364">
    <property type="term" value="P:rRNA processing"/>
    <property type="evidence" value="ECO:0007669"/>
    <property type="project" value="UniProtKB-KW"/>
</dbReference>
<evidence type="ECO:0000256" key="2">
    <source>
        <dbReference type="ARBA" id="ARBA00006374"/>
    </source>
</evidence>
<gene>
    <name evidence="5" type="ORF">CYLTODRAFT_353718</name>
</gene>
<dbReference type="Proteomes" id="UP000054007">
    <property type="component" value="Unassembled WGS sequence"/>
</dbReference>
<comment type="similarity">
    <text evidence="2">Belongs to the RRP1 family.</text>
</comment>
<dbReference type="GO" id="GO:0030688">
    <property type="term" value="C:preribosome, small subunit precursor"/>
    <property type="evidence" value="ECO:0007669"/>
    <property type="project" value="InterPro"/>
</dbReference>
<evidence type="ECO:0000313" key="6">
    <source>
        <dbReference type="Proteomes" id="UP000054007"/>
    </source>
</evidence>
<protein>
    <submittedName>
        <fullName evidence="5">Nop52-domain-containing protein</fullName>
    </submittedName>
</protein>
<dbReference type="STRING" id="1314674.A0A0D7BAG6"/>
<dbReference type="PANTHER" id="PTHR13026:SF0">
    <property type="entry name" value="RIBOSOMAL RNA PROCESSING 1B"/>
    <property type="match status" value="1"/>
</dbReference>
<comment type="subcellular location">
    <subcellularLocation>
        <location evidence="1">Nucleus</location>
    </subcellularLocation>
</comment>
<evidence type="ECO:0000256" key="1">
    <source>
        <dbReference type="ARBA" id="ARBA00004123"/>
    </source>
</evidence>
<dbReference type="GO" id="GO:0005634">
    <property type="term" value="C:nucleus"/>
    <property type="evidence" value="ECO:0007669"/>
    <property type="project" value="UniProtKB-SubCell"/>
</dbReference>
<name>A0A0D7BAG6_9AGAR</name>
<evidence type="ECO:0000313" key="5">
    <source>
        <dbReference type="EMBL" id="KIY67200.1"/>
    </source>
</evidence>
<dbReference type="Pfam" id="PF05997">
    <property type="entry name" value="Nop52"/>
    <property type="match status" value="1"/>
</dbReference>
<keyword evidence="3" id="KW-0698">rRNA processing</keyword>
<dbReference type="AlphaFoldDB" id="A0A0D7BAG6"/>
<evidence type="ECO:0000256" key="3">
    <source>
        <dbReference type="ARBA" id="ARBA00022552"/>
    </source>
</evidence>
<organism evidence="5 6">
    <name type="scientific">Cylindrobasidium torrendii FP15055 ss-10</name>
    <dbReference type="NCBI Taxonomy" id="1314674"/>
    <lineage>
        <taxon>Eukaryota</taxon>
        <taxon>Fungi</taxon>
        <taxon>Dikarya</taxon>
        <taxon>Basidiomycota</taxon>
        <taxon>Agaricomycotina</taxon>
        <taxon>Agaricomycetes</taxon>
        <taxon>Agaricomycetidae</taxon>
        <taxon>Agaricales</taxon>
        <taxon>Marasmiineae</taxon>
        <taxon>Physalacriaceae</taxon>
        <taxon>Cylindrobasidium</taxon>
    </lineage>
</organism>
<accession>A0A0D7BAG6</accession>
<dbReference type="EMBL" id="KN880532">
    <property type="protein sequence ID" value="KIY67200.1"/>
    <property type="molecule type" value="Genomic_DNA"/>
</dbReference>
<keyword evidence="4" id="KW-0539">Nucleus</keyword>
<proteinExistence type="inferred from homology"/>
<keyword evidence="6" id="KW-1185">Reference proteome</keyword>